<accession>A0A1I7Z0H3</accession>
<dbReference type="WBParaSite" id="L893_g216.t1">
    <property type="protein sequence ID" value="L893_g216.t1"/>
    <property type="gene ID" value="L893_g216"/>
</dbReference>
<proteinExistence type="predicted"/>
<organism evidence="1 2">
    <name type="scientific">Steinernema glaseri</name>
    <dbReference type="NCBI Taxonomy" id="37863"/>
    <lineage>
        <taxon>Eukaryota</taxon>
        <taxon>Metazoa</taxon>
        <taxon>Ecdysozoa</taxon>
        <taxon>Nematoda</taxon>
        <taxon>Chromadorea</taxon>
        <taxon>Rhabditida</taxon>
        <taxon>Tylenchina</taxon>
        <taxon>Panagrolaimomorpha</taxon>
        <taxon>Strongyloidoidea</taxon>
        <taxon>Steinernematidae</taxon>
        <taxon>Steinernema</taxon>
    </lineage>
</organism>
<evidence type="ECO:0000313" key="2">
    <source>
        <dbReference type="WBParaSite" id="L893_g216.t1"/>
    </source>
</evidence>
<protein>
    <submittedName>
        <fullName evidence="2">Uncharacterized protein</fullName>
    </submittedName>
</protein>
<dbReference type="Proteomes" id="UP000095287">
    <property type="component" value="Unplaced"/>
</dbReference>
<dbReference type="AlphaFoldDB" id="A0A1I7Z0H3"/>
<keyword evidence="1" id="KW-1185">Reference proteome</keyword>
<reference evidence="2" key="1">
    <citation type="submission" date="2016-11" db="UniProtKB">
        <authorList>
            <consortium name="WormBaseParasite"/>
        </authorList>
    </citation>
    <scope>IDENTIFICATION</scope>
</reference>
<sequence>MSGNLFGLSSRRYAIVVFHGRTIMPMDDYIKIRYSIVPEHSCLPSPGPGNNRELQELQFDALKACF</sequence>
<evidence type="ECO:0000313" key="1">
    <source>
        <dbReference type="Proteomes" id="UP000095287"/>
    </source>
</evidence>
<name>A0A1I7Z0H3_9BILA</name>